<dbReference type="EMBL" id="BGPR01000004">
    <property type="protein sequence ID" value="GBL73735.1"/>
    <property type="molecule type" value="Genomic_DNA"/>
</dbReference>
<dbReference type="Proteomes" id="UP000499080">
    <property type="component" value="Unassembled WGS sequence"/>
</dbReference>
<gene>
    <name evidence="2" type="ORF">AVEN_230718_1</name>
</gene>
<evidence type="ECO:0000256" key="1">
    <source>
        <dbReference type="SAM" id="MobiDB-lite"/>
    </source>
</evidence>
<keyword evidence="3" id="KW-1185">Reference proteome</keyword>
<accession>A0A4Y2A2Z1</accession>
<comment type="caution">
    <text evidence="2">The sequence shown here is derived from an EMBL/GenBank/DDBJ whole genome shotgun (WGS) entry which is preliminary data.</text>
</comment>
<sequence length="130" mass="14956">MCHWDIDIVVVPPETAEASDEEGNDNILNHDNDDLPCDSADNSKKSKNADELNIGDWELIEYEDDLYSREVKTLCSENVTVDVMVSAREGKYKWPSPKHIHNYTRADIKRKILQPIPYGNRASQFYFPNV</sequence>
<proteinExistence type="predicted"/>
<name>A0A4Y2A2Z1_ARAVE</name>
<reference evidence="2 3" key="1">
    <citation type="journal article" date="2019" name="Sci. Rep.">
        <title>Orb-weaving spider Araneus ventricosus genome elucidates the spidroin gene catalogue.</title>
        <authorList>
            <person name="Kono N."/>
            <person name="Nakamura H."/>
            <person name="Ohtoshi R."/>
            <person name="Moran D.A.P."/>
            <person name="Shinohara A."/>
            <person name="Yoshida Y."/>
            <person name="Fujiwara M."/>
            <person name="Mori M."/>
            <person name="Tomita M."/>
            <person name="Arakawa K."/>
        </authorList>
    </citation>
    <scope>NUCLEOTIDE SEQUENCE [LARGE SCALE GENOMIC DNA]</scope>
</reference>
<evidence type="ECO:0000313" key="3">
    <source>
        <dbReference type="Proteomes" id="UP000499080"/>
    </source>
</evidence>
<feature type="region of interest" description="Disordered" evidence="1">
    <location>
        <begin position="13"/>
        <end position="48"/>
    </location>
</feature>
<evidence type="ECO:0000313" key="2">
    <source>
        <dbReference type="EMBL" id="GBL73735.1"/>
    </source>
</evidence>
<organism evidence="2 3">
    <name type="scientific">Araneus ventricosus</name>
    <name type="common">Orbweaver spider</name>
    <name type="synonym">Epeira ventricosa</name>
    <dbReference type="NCBI Taxonomy" id="182803"/>
    <lineage>
        <taxon>Eukaryota</taxon>
        <taxon>Metazoa</taxon>
        <taxon>Ecdysozoa</taxon>
        <taxon>Arthropoda</taxon>
        <taxon>Chelicerata</taxon>
        <taxon>Arachnida</taxon>
        <taxon>Araneae</taxon>
        <taxon>Araneomorphae</taxon>
        <taxon>Entelegynae</taxon>
        <taxon>Araneoidea</taxon>
        <taxon>Araneidae</taxon>
        <taxon>Araneus</taxon>
    </lineage>
</organism>
<protein>
    <submittedName>
        <fullName evidence="2">Uncharacterized protein</fullName>
    </submittedName>
</protein>
<dbReference type="AlphaFoldDB" id="A0A4Y2A2Z1"/>